<dbReference type="PANTHER" id="PTHR21659">
    <property type="entry name" value="HYDROPHOBIC PROTEIN RCI2 LOW TEMPERATURE AND SALT RESPONSIVE PROTEIN LTI6 -RELATED"/>
    <property type="match status" value="1"/>
</dbReference>
<evidence type="ECO:0000256" key="1">
    <source>
        <dbReference type="ARBA" id="ARBA00004370"/>
    </source>
</evidence>
<evidence type="ECO:0000256" key="3">
    <source>
        <dbReference type="ARBA" id="ARBA00022692"/>
    </source>
</evidence>
<evidence type="ECO:0000313" key="8">
    <source>
        <dbReference type="WBParaSite" id="EEL_0000553201-mRNA-1"/>
    </source>
</evidence>
<dbReference type="Proteomes" id="UP000050640">
    <property type="component" value="Unplaced"/>
</dbReference>
<dbReference type="WBParaSite" id="EEL_0000553201-mRNA-1">
    <property type="protein sequence ID" value="EEL_0000553201-mRNA-1"/>
    <property type="gene ID" value="EEL_0000553201"/>
</dbReference>
<evidence type="ECO:0000256" key="5">
    <source>
        <dbReference type="ARBA" id="ARBA00023136"/>
    </source>
</evidence>
<dbReference type="Pfam" id="PF01679">
    <property type="entry name" value="Pmp3"/>
    <property type="match status" value="1"/>
</dbReference>
<sequence>MCFSLILVILCFIFPPLAVLIVRGCDIHFLLNIIFTILAWVPGVIHAIYICFYFEYPRTLSV</sequence>
<organism evidence="7 8">
    <name type="scientific">Elaeophora elaphi</name>
    <dbReference type="NCBI Taxonomy" id="1147741"/>
    <lineage>
        <taxon>Eukaryota</taxon>
        <taxon>Metazoa</taxon>
        <taxon>Ecdysozoa</taxon>
        <taxon>Nematoda</taxon>
        <taxon>Chromadorea</taxon>
        <taxon>Rhabditida</taxon>
        <taxon>Spirurina</taxon>
        <taxon>Spiruromorpha</taxon>
        <taxon>Filarioidea</taxon>
        <taxon>Onchocercidae</taxon>
        <taxon>Elaeophora</taxon>
    </lineage>
</organism>
<keyword evidence="5 6" id="KW-0472">Membrane</keyword>
<dbReference type="STRING" id="1147741.A0A0R3RU44"/>
<dbReference type="GO" id="GO:0016020">
    <property type="term" value="C:membrane"/>
    <property type="evidence" value="ECO:0007669"/>
    <property type="project" value="UniProtKB-SubCell"/>
</dbReference>
<evidence type="ECO:0000256" key="6">
    <source>
        <dbReference type="SAM" id="Phobius"/>
    </source>
</evidence>
<protein>
    <submittedName>
        <fullName evidence="8">G_PROTEIN_RECEP_F1_2 domain-containing protein</fullName>
    </submittedName>
</protein>
<reference evidence="8" key="1">
    <citation type="submission" date="2017-02" db="UniProtKB">
        <authorList>
            <consortium name="WormBaseParasite"/>
        </authorList>
    </citation>
    <scope>IDENTIFICATION</scope>
</reference>
<evidence type="ECO:0000256" key="2">
    <source>
        <dbReference type="ARBA" id="ARBA00009530"/>
    </source>
</evidence>
<dbReference type="AlphaFoldDB" id="A0A0R3RU44"/>
<comment type="similarity">
    <text evidence="2">Belongs to the UPF0057 (PMP3) family.</text>
</comment>
<evidence type="ECO:0000256" key="4">
    <source>
        <dbReference type="ARBA" id="ARBA00022989"/>
    </source>
</evidence>
<name>A0A0R3RU44_9BILA</name>
<evidence type="ECO:0000313" key="7">
    <source>
        <dbReference type="Proteomes" id="UP000050640"/>
    </source>
</evidence>
<proteinExistence type="inferred from homology"/>
<dbReference type="PROSITE" id="PS01309">
    <property type="entry name" value="UPF0057"/>
    <property type="match status" value="1"/>
</dbReference>
<keyword evidence="7" id="KW-1185">Reference proteome</keyword>
<comment type="subcellular location">
    <subcellularLocation>
        <location evidence="1">Membrane</location>
    </subcellularLocation>
</comment>
<accession>A0A0R3RU44</accession>
<keyword evidence="4 6" id="KW-1133">Transmembrane helix</keyword>
<feature type="transmembrane region" description="Helical" evidence="6">
    <location>
        <begin position="30"/>
        <end position="54"/>
    </location>
</feature>
<dbReference type="PANTHER" id="PTHR21659:SF42">
    <property type="entry name" value="UPF0057 MEMBRANE PROTEIN ZK632.10-RELATED"/>
    <property type="match status" value="1"/>
</dbReference>
<dbReference type="InterPro" id="IPR000612">
    <property type="entry name" value="PMP3"/>
</dbReference>
<keyword evidence="3 6" id="KW-0812">Transmembrane</keyword>